<dbReference type="InterPro" id="IPR027417">
    <property type="entry name" value="P-loop_NTPase"/>
</dbReference>
<keyword evidence="9" id="KW-0965">Cell junction</keyword>
<feature type="region of interest" description="Disordered" evidence="11">
    <location>
        <begin position="1091"/>
        <end position="1157"/>
    </location>
</feature>
<dbReference type="SUPFAM" id="SSF50156">
    <property type="entry name" value="PDZ domain-like"/>
    <property type="match status" value="3"/>
</dbReference>
<feature type="region of interest" description="Disordered" evidence="11">
    <location>
        <begin position="997"/>
        <end position="1038"/>
    </location>
</feature>
<dbReference type="GO" id="GO:0050839">
    <property type="term" value="F:cell adhesion molecule binding"/>
    <property type="evidence" value="ECO:0007669"/>
    <property type="project" value="TreeGrafter"/>
</dbReference>
<feature type="compositionally biased region" description="Basic and acidic residues" evidence="11">
    <location>
        <begin position="1124"/>
        <end position="1143"/>
    </location>
</feature>
<dbReference type="GO" id="GO:1905605">
    <property type="term" value="P:positive regulation of blood-brain barrier permeability"/>
    <property type="evidence" value="ECO:0007669"/>
    <property type="project" value="TreeGrafter"/>
</dbReference>
<accession>A0A671XLW0</accession>
<protein>
    <submittedName>
        <fullName evidence="14">Tight junction protein 2a (zona occludens 2)</fullName>
    </submittedName>
</protein>
<evidence type="ECO:0000256" key="1">
    <source>
        <dbReference type="ARBA" id="ARBA00004413"/>
    </source>
</evidence>
<evidence type="ECO:0000256" key="4">
    <source>
        <dbReference type="ARBA" id="ARBA00022427"/>
    </source>
</evidence>
<dbReference type="InterPro" id="IPR001452">
    <property type="entry name" value="SH3_domain"/>
</dbReference>
<dbReference type="FunFam" id="2.30.42.10:FF:000013">
    <property type="entry name" value="Putative tight junction protein ZO-1"/>
    <property type="match status" value="1"/>
</dbReference>
<feature type="compositionally biased region" description="Basic and acidic residues" evidence="11">
    <location>
        <begin position="186"/>
        <end position="291"/>
    </location>
</feature>
<proteinExistence type="inferred from homology"/>
<dbReference type="PROSITE" id="PS50106">
    <property type="entry name" value="PDZ"/>
    <property type="match status" value="3"/>
</dbReference>
<dbReference type="PROSITE" id="PS50052">
    <property type="entry name" value="GUANYLATE_KINASE_2"/>
    <property type="match status" value="1"/>
</dbReference>
<dbReference type="Gene3D" id="2.30.42.10">
    <property type="match status" value="3"/>
</dbReference>
<dbReference type="FunFam" id="2.30.42.10:FF:000009">
    <property type="entry name" value="Putative tight junction protein ZO-1"/>
    <property type="match status" value="1"/>
</dbReference>
<feature type="compositionally biased region" description="Basic and acidic residues" evidence="11">
    <location>
        <begin position="313"/>
        <end position="345"/>
    </location>
</feature>
<keyword evidence="7" id="KW-0597">Phosphoprotein</keyword>
<feature type="compositionally biased region" description="Basic and acidic residues" evidence="11">
    <location>
        <begin position="166"/>
        <end position="177"/>
    </location>
</feature>
<dbReference type="InterPro" id="IPR036034">
    <property type="entry name" value="PDZ_sf"/>
</dbReference>
<dbReference type="SUPFAM" id="SSF52540">
    <property type="entry name" value="P-loop containing nucleoside triphosphate hydrolases"/>
    <property type="match status" value="1"/>
</dbReference>
<dbReference type="CDD" id="cd06729">
    <property type="entry name" value="PDZ3_ZO1-like_domain"/>
    <property type="match status" value="1"/>
</dbReference>
<feature type="region of interest" description="Disordered" evidence="11">
    <location>
        <begin position="127"/>
        <end position="360"/>
    </location>
</feature>
<evidence type="ECO:0000256" key="5">
    <source>
        <dbReference type="ARBA" id="ARBA00022443"/>
    </source>
</evidence>
<dbReference type="FunFam" id="3.40.50.300:FF:000110">
    <property type="entry name" value="tight junction protein ZO-1 isoform X1"/>
    <property type="match status" value="1"/>
</dbReference>
<sequence>MKTVLSLHRKWAHAVKTIRILQGLNPVMEETVWEQYTVTLQRDPKMGFGIAVSGGRDNPNEESGETSIVVSDVLQGGPADGLLFENDRVVQVNAIAMEGALHTFAVQTLRKCGKVAKVTVKRPRKVPVNLLNRPPSPDDRVFNNDYNDDYNYDQDRRSVYSGRSGGGRDHSLERERGGGGYMDSGYHTRERDYDRDYDRRERGRSAERDLSPDRQYRRDGSRGRTLDKERSPERPYRGDHTLGRDFSPDRRYRSERALDRDHSPDRRYRSERALDREYSPDRRYRSERTLDRTNSPDLRTRRDSHSPARGRRDHSFERGRDRIPSDPRKYEEPLKRSGSRDRLERSPSPAAMPIPLPRPVRDLEPLEKPLNVLLLKNRPNEEYGLRLGSQLFIKEMTNTGLASRDGNLQEGDIILKINGTVTENLSLSDAGKLIEKSRGKLQLVVQRDKRQVLIRVPPMVDSDSELDDISEIESYRSYSPQDDRRGHHSDLSSHSSNERLRDKPREDQPNRLAKMGAMATPFRAPDRAVDDTPPLPTEREESRAETPPVPAPIVAPKVHAPPKVPMKPSIEDQDIYGPNTVMVRFQKGDSVGLRLAGGNDVGIFIAGVQEDSAAEQEGLRTGDQIMKVNNTDFRGMVREDAVLYLLEIPKGEDVTILAQSKPEVYKDILASGRGDSFFIRTHFEFEKEAPQSLPFSRGEIFKVTDTLYDGKLGNWLAIRSDKDNQLMEKGIIPNKSRSEQMANVQNAARAASGNDRGDFWRLRGQRAAKKKDLRKSREDLSAAPVSTRFPAYERVVLREAGFRRPVVIFGPISDAVNEKLANDMPNEYVVAKTEPKDAGSEKSSGVVRLNTIRQIIEQDRHALLDVTPKAVDTLNYTQWYPIVIFLNPDSKQGVKTMRSRLAPGSSRSARKLYEQAVKLRKTCSHLFTASIDLNSANDAWYGSVKESIQEQQDRAVWVCEGKLEGSEEDLDLHDDRMSYLSAMSADYLSMDSRLTSDYEDTADEGGTYTDNELDETLDEPQPVSAISRSSEPVLPDEVGEPADAVQCTCATIKAFEQMDHLARAQRMLELQEAENARLEIAQKHPDIYAVPMKLPKPNLNRPQPIGSSSNPEQQTPFRPPYSESRGHEDEEAEYRRQLAEQTKRGYYNAQKYKDTEL</sequence>
<feature type="domain" description="PDZ" evidence="13">
    <location>
        <begin position="37"/>
        <end position="124"/>
    </location>
</feature>
<dbReference type="InterPro" id="IPR008145">
    <property type="entry name" value="GK/Ca_channel_bsu"/>
</dbReference>
<dbReference type="CDD" id="cd06728">
    <property type="entry name" value="PDZ2_ZO1-like_ds"/>
    <property type="match status" value="1"/>
</dbReference>
<dbReference type="SMART" id="SM00228">
    <property type="entry name" value="PDZ"/>
    <property type="match status" value="3"/>
</dbReference>
<dbReference type="InterPro" id="IPR008144">
    <property type="entry name" value="Guanylate_kin-like_dom"/>
</dbReference>
<keyword evidence="10" id="KW-0472">Membrane</keyword>
<evidence type="ECO:0000313" key="15">
    <source>
        <dbReference type="Proteomes" id="UP000472265"/>
    </source>
</evidence>
<evidence type="ECO:0000256" key="9">
    <source>
        <dbReference type="ARBA" id="ARBA00022949"/>
    </source>
</evidence>
<dbReference type="InterPro" id="IPR036028">
    <property type="entry name" value="SH3-like_dom_sf"/>
</dbReference>
<dbReference type="Pfam" id="PF07653">
    <property type="entry name" value="SH3_2"/>
    <property type="match status" value="1"/>
</dbReference>
<dbReference type="CDD" id="cd06727">
    <property type="entry name" value="PDZ1_ZO1-like"/>
    <property type="match status" value="1"/>
</dbReference>
<reference evidence="14" key="1">
    <citation type="submission" date="2021-04" db="EMBL/GenBank/DDBJ databases">
        <authorList>
            <consortium name="Wellcome Sanger Institute Data Sharing"/>
        </authorList>
    </citation>
    <scope>NUCLEOTIDE SEQUENCE [LARGE SCALE GENOMIC DNA]</scope>
</reference>
<dbReference type="GeneTree" id="ENSGT00940000158634"/>
<evidence type="ECO:0000256" key="8">
    <source>
        <dbReference type="ARBA" id="ARBA00022737"/>
    </source>
</evidence>
<keyword evidence="5" id="KW-0728">SH3 domain</keyword>
<reference evidence="14" key="2">
    <citation type="submission" date="2025-08" db="UniProtKB">
        <authorList>
            <consortium name="Ensembl"/>
        </authorList>
    </citation>
    <scope>IDENTIFICATION</scope>
</reference>
<evidence type="ECO:0000256" key="11">
    <source>
        <dbReference type="SAM" id="MobiDB-lite"/>
    </source>
</evidence>
<dbReference type="GO" id="GO:0090557">
    <property type="term" value="P:establishment of endothelial intestinal barrier"/>
    <property type="evidence" value="ECO:0007669"/>
    <property type="project" value="TreeGrafter"/>
</dbReference>
<evidence type="ECO:0000256" key="2">
    <source>
        <dbReference type="ARBA" id="ARBA00004435"/>
    </source>
</evidence>
<evidence type="ECO:0000313" key="14">
    <source>
        <dbReference type="Ensembl" id="ENSSAUP00010051251.1"/>
    </source>
</evidence>
<dbReference type="GO" id="GO:0005886">
    <property type="term" value="C:plasma membrane"/>
    <property type="evidence" value="ECO:0007669"/>
    <property type="project" value="UniProtKB-SubCell"/>
</dbReference>
<name>A0A671XLW0_SPAAU</name>
<evidence type="ECO:0000256" key="6">
    <source>
        <dbReference type="ARBA" id="ARBA00022475"/>
    </source>
</evidence>
<gene>
    <name evidence="14" type="primary">TJP2</name>
    <name evidence="14" type="synonym">tjp2a</name>
</gene>
<evidence type="ECO:0000256" key="7">
    <source>
        <dbReference type="ARBA" id="ARBA00022553"/>
    </source>
</evidence>
<dbReference type="GO" id="GO:0150105">
    <property type="term" value="P:protein localization to cell-cell junction"/>
    <property type="evidence" value="ECO:0007669"/>
    <property type="project" value="TreeGrafter"/>
</dbReference>
<evidence type="ECO:0000259" key="12">
    <source>
        <dbReference type="PROSITE" id="PS50052"/>
    </source>
</evidence>
<dbReference type="Proteomes" id="UP000472265">
    <property type="component" value="Chromosome 12"/>
</dbReference>
<dbReference type="Pfam" id="PF00625">
    <property type="entry name" value="Guanylate_kin"/>
    <property type="match status" value="1"/>
</dbReference>
<dbReference type="InterPro" id="IPR005417">
    <property type="entry name" value="ZO"/>
</dbReference>
<dbReference type="GO" id="GO:0045216">
    <property type="term" value="P:cell-cell junction organization"/>
    <property type="evidence" value="ECO:0007669"/>
    <property type="project" value="TreeGrafter"/>
</dbReference>
<dbReference type="Pfam" id="PF00595">
    <property type="entry name" value="PDZ"/>
    <property type="match status" value="3"/>
</dbReference>
<dbReference type="SUPFAM" id="SSF50044">
    <property type="entry name" value="SH3-domain"/>
    <property type="match status" value="1"/>
</dbReference>
<keyword evidence="4" id="KW-0796">Tight junction</keyword>
<evidence type="ECO:0000256" key="3">
    <source>
        <dbReference type="ARBA" id="ARBA00007014"/>
    </source>
</evidence>
<dbReference type="Ensembl" id="ENSSAUT00010053902.1">
    <property type="protein sequence ID" value="ENSSAUP00010051251.1"/>
    <property type="gene ID" value="ENSSAUG00010018234.1"/>
</dbReference>
<keyword evidence="8" id="KW-0677">Repeat</keyword>
<dbReference type="GO" id="GO:0005923">
    <property type="term" value="C:bicellular tight junction"/>
    <property type="evidence" value="ECO:0007669"/>
    <property type="project" value="UniProtKB-SubCell"/>
</dbReference>
<keyword evidence="6" id="KW-1003">Cell membrane</keyword>
<dbReference type="PANTHER" id="PTHR13865">
    <property type="entry name" value="TIGHT JUNCTION PROTEIN"/>
    <property type="match status" value="1"/>
</dbReference>
<feature type="region of interest" description="Disordered" evidence="11">
    <location>
        <begin position="475"/>
        <end position="572"/>
    </location>
</feature>
<comment type="similarity">
    <text evidence="3">Belongs to the MAGUK family.</text>
</comment>
<dbReference type="AlphaFoldDB" id="A0A671XLW0"/>
<dbReference type="InterPro" id="IPR001478">
    <property type="entry name" value="PDZ"/>
</dbReference>
<dbReference type="Gene3D" id="2.30.30.40">
    <property type="entry name" value="SH3 Domains"/>
    <property type="match status" value="1"/>
</dbReference>
<feature type="compositionally biased region" description="Polar residues" evidence="11">
    <location>
        <begin position="1105"/>
        <end position="1116"/>
    </location>
</feature>
<evidence type="ECO:0000256" key="10">
    <source>
        <dbReference type="ARBA" id="ARBA00023136"/>
    </source>
</evidence>
<organism evidence="14 15">
    <name type="scientific">Sparus aurata</name>
    <name type="common">Gilthead sea bream</name>
    <dbReference type="NCBI Taxonomy" id="8175"/>
    <lineage>
        <taxon>Eukaryota</taxon>
        <taxon>Metazoa</taxon>
        <taxon>Chordata</taxon>
        <taxon>Craniata</taxon>
        <taxon>Vertebrata</taxon>
        <taxon>Euteleostomi</taxon>
        <taxon>Actinopterygii</taxon>
        <taxon>Neopterygii</taxon>
        <taxon>Teleostei</taxon>
        <taxon>Neoteleostei</taxon>
        <taxon>Acanthomorphata</taxon>
        <taxon>Eupercaria</taxon>
        <taxon>Spariformes</taxon>
        <taxon>Sparidae</taxon>
        <taxon>Sparus</taxon>
    </lineage>
</organism>
<dbReference type="SMART" id="SM00072">
    <property type="entry name" value="GuKc"/>
    <property type="match status" value="1"/>
</dbReference>
<comment type="subcellular location">
    <subcellularLocation>
        <location evidence="2">Cell junction</location>
        <location evidence="2">Tight junction</location>
    </subcellularLocation>
    <subcellularLocation>
        <location evidence="1">Cell membrane</location>
        <topology evidence="1">Peripheral membrane protein</topology>
        <orientation evidence="1">Cytoplasmic side</orientation>
    </subcellularLocation>
</comment>
<feature type="domain" description="PDZ" evidence="13">
    <location>
        <begin position="579"/>
        <end position="660"/>
    </location>
</feature>
<feature type="compositionally biased region" description="Basic and acidic residues" evidence="11">
    <location>
        <begin position="481"/>
        <end position="509"/>
    </location>
</feature>
<reference evidence="14" key="3">
    <citation type="submission" date="2025-09" db="UniProtKB">
        <authorList>
            <consortium name="Ensembl"/>
        </authorList>
    </citation>
    <scope>IDENTIFICATION</scope>
</reference>
<dbReference type="Gene3D" id="3.40.50.300">
    <property type="entry name" value="P-loop containing nucleotide triphosphate hydrolases"/>
    <property type="match status" value="1"/>
</dbReference>
<dbReference type="PANTHER" id="PTHR13865:SF26">
    <property type="entry name" value="TIGHT JUNCTION PROTEIN ZO-2"/>
    <property type="match status" value="1"/>
</dbReference>
<dbReference type="GO" id="GO:0098609">
    <property type="term" value="P:cell-cell adhesion"/>
    <property type="evidence" value="ECO:0007669"/>
    <property type="project" value="TreeGrafter"/>
</dbReference>
<feature type="domain" description="PDZ" evidence="13">
    <location>
        <begin position="371"/>
        <end position="449"/>
    </location>
</feature>
<evidence type="ECO:0000259" key="13">
    <source>
        <dbReference type="PROSITE" id="PS50106"/>
    </source>
</evidence>
<feature type="domain" description="Guanylate kinase-like" evidence="12">
    <location>
        <begin position="782"/>
        <end position="949"/>
    </location>
</feature>
<dbReference type="PRINTS" id="PR01597">
    <property type="entry name" value="ZONOCCLUDNS"/>
</dbReference>
<keyword evidence="15" id="KW-1185">Reference proteome</keyword>